<dbReference type="GO" id="GO:0005737">
    <property type="term" value="C:cytoplasm"/>
    <property type="evidence" value="ECO:0007669"/>
    <property type="project" value="InterPro"/>
</dbReference>
<dbReference type="SMART" id="SM01231">
    <property type="entry name" value="H-kinase_dim"/>
    <property type="match status" value="1"/>
</dbReference>
<dbReference type="InterPro" id="IPR008207">
    <property type="entry name" value="Sig_transdc_His_kin_Hpt_dom"/>
</dbReference>
<dbReference type="InterPro" id="IPR036641">
    <property type="entry name" value="HPT_dom_sf"/>
</dbReference>
<comment type="catalytic activity">
    <reaction evidence="1">
        <text>ATP + protein L-histidine = ADP + protein N-phospho-L-histidine.</text>
        <dbReference type="EC" id="2.7.13.3"/>
    </reaction>
</comment>
<sequence length="698" mass="76977">MDMNAYLSMFIDESNDHLQTLNENLLRLEGEPEDLSIVQNIFRSAHTLKGMSATMGYEDLAALTHEMENVLDLVRNSKLKMDSFIFDTLFKGLDALEAMVQDIVNGGTGKADVTSIVTALQSIFNGEHKKSEPDQKAAAASDSSNADKPILLLDEYQTSVLKQSIDSGHQAYHIHVTIREDCLLKAVRAYMVFNLLEAHGEIVKSEPSVQDLEQEKFDRSFTVFTITQTKLEDLHTQIMNVSEVESAVVTLLDEESLHLLSTPTANQQAEAEVKKAKEEIAAAIAVVEKKEEEVTKAPAAVAPRKEAPAQAAPAAVNRTIRVDIDRLDTLMNLFSELLIDRVRLEQLSSEIKRNDLTETVEHMTRVSTDLQNIVLKLRMVPVDSVFNRFPRMIRDLAKSLDKKIDLVITGADTELDRTVIDEIGDPLVHLLRNSVDHGIETVEERIAAGKSEVGTIFLRAYHSGNHVFIEVEEDGRGINQERVLKTAIKNGVVTEDEAKKLSSDEINMLIFAAGFSTAEKISDISGRGVGLDVVRSKITSLGGNVTIDSAFGRGTKFSVQLPLTLSIISAMLIKLGSEKYAIPLSSIVETSIIRRSQILNVHGNLMIEFRNTVIPLVSLSRVLETPDFNDSAEEETEIVVVRKGEKWAAVTVDEFIGQNEIVLKTLGKYLTNIEAISGATILGDGQVALIIDPNALIK</sequence>
<evidence type="ECO:0000259" key="14">
    <source>
        <dbReference type="PROSITE" id="PS50851"/>
    </source>
</evidence>
<protein>
    <recommendedName>
        <fullName evidence="3">Chemotaxis protein CheA</fullName>
        <ecNumber evidence="2">2.7.13.3</ecNumber>
    </recommendedName>
</protein>
<dbReference type="Gene3D" id="3.30.565.10">
    <property type="entry name" value="Histidine kinase-like ATPase, C-terminal domain"/>
    <property type="match status" value="1"/>
</dbReference>
<dbReference type="EC" id="2.7.13.3" evidence="2"/>
<dbReference type="Pfam" id="PF02518">
    <property type="entry name" value="HATPase_c"/>
    <property type="match status" value="1"/>
</dbReference>
<evidence type="ECO:0000256" key="9">
    <source>
        <dbReference type="ARBA" id="ARBA00022840"/>
    </source>
</evidence>
<organism evidence="16 17">
    <name type="scientific">Paenibacillus algorifonticola</name>
    <dbReference type="NCBI Taxonomy" id="684063"/>
    <lineage>
        <taxon>Bacteria</taxon>
        <taxon>Bacillati</taxon>
        <taxon>Bacillota</taxon>
        <taxon>Bacilli</taxon>
        <taxon>Bacillales</taxon>
        <taxon>Paenibacillaceae</taxon>
        <taxon>Paenibacillus</taxon>
    </lineage>
</organism>
<dbReference type="SUPFAM" id="SSF47226">
    <property type="entry name" value="Histidine-containing phosphotransfer domain, HPT domain"/>
    <property type="match status" value="1"/>
</dbReference>
<dbReference type="SMART" id="SM00260">
    <property type="entry name" value="CheW"/>
    <property type="match status" value="1"/>
</dbReference>
<evidence type="ECO:0000313" key="17">
    <source>
        <dbReference type="Proteomes" id="UP000183410"/>
    </source>
</evidence>
<dbReference type="Gene3D" id="1.20.120.160">
    <property type="entry name" value="HPT domain"/>
    <property type="match status" value="1"/>
</dbReference>
<dbReference type="GO" id="GO:0005524">
    <property type="term" value="F:ATP binding"/>
    <property type="evidence" value="ECO:0007669"/>
    <property type="project" value="UniProtKB-KW"/>
</dbReference>
<dbReference type="SUPFAM" id="SSF55052">
    <property type="entry name" value="CheY-binding domain of CheA"/>
    <property type="match status" value="1"/>
</dbReference>
<dbReference type="Pfam" id="PF07194">
    <property type="entry name" value="P2"/>
    <property type="match status" value="1"/>
</dbReference>
<feature type="domain" description="Histidine kinase" evidence="13">
    <location>
        <begin position="315"/>
        <end position="565"/>
    </location>
</feature>
<keyword evidence="5 11" id="KW-0597">Phosphoprotein</keyword>
<dbReference type="SUPFAM" id="SSF50341">
    <property type="entry name" value="CheW-like"/>
    <property type="match status" value="1"/>
</dbReference>
<dbReference type="PROSITE" id="PS50851">
    <property type="entry name" value="CHEW"/>
    <property type="match status" value="1"/>
</dbReference>
<dbReference type="InterPro" id="IPR036061">
    <property type="entry name" value="CheW-like_dom_sf"/>
</dbReference>
<dbReference type="CDD" id="cd00731">
    <property type="entry name" value="CheA_reg"/>
    <property type="match status" value="1"/>
</dbReference>
<dbReference type="Gene3D" id="2.30.30.40">
    <property type="entry name" value="SH3 Domains"/>
    <property type="match status" value="1"/>
</dbReference>
<evidence type="ECO:0000259" key="15">
    <source>
        <dbReference type="PROSITE" id="PS50894"/>
    </source>
</evidence>
<dbReference type="OrthoDB" id="9803176at2"/>
<keyword evidence="8 16" id="KW-0418">Kinase</keyword>
<dbReference type="Pfam" id="PF01627">
    <property type="entry name" value="Hpt"/>
    <property type="match status" value="1"/>
</dbReference>
<dbReference type="InterPro" id="IPR051315">
    <property type="entry name" value="Bact_Chemotaxis_CheA"/>
</dbReference>
<dbReference type="PANTHER" id="PTHR43395">
    <property type="entry name" value="SENSOR HISTIDINE KINASE CHEA"/>
    <property type="match status" value="1"/>
</dbReference>
<feature type="domain" description="HPt" evidence="15">
    <location>
        <begin position="1"/>
        <end position="103"/>
    </location>
</feature>
<dbReference type="EMBL" id="FONN01000001">
    <property type="protein sequence ID" value="SFE16832.1"/>
    <property type="molecule type" value="Genomic_DNA"/>
</dbReference>
<feature type="domain" description="CheW-like" evidence="14">
    <location>
        <begin position="567"/>
        <end position="698"/>
    </location>
</feature>
<dbReference type="InterPro" id="IPR004358">
    <property type="entry name" value="Sig_transdc_His_kin-like_C"/>
</dbReference>
<evidence type="ECO:0000256" key="12">
    <source>
        <dbReference type="SAM" id="Coils"/>
    </source>
</evidence>
<dbReference type="InterPro" id="IPR002545">
    <property type="entry name" value="CheW-lke_dom"/>
</dbReference>
<dbReference type="SUPFAM" id="SSF47384">
    <property type="entry name" value="Homodimeric domain of signal transducing histidine kinase"/>
    <property type="match status" value="1"/>
</dbReference>
<dbReference type="CDD" id="cd00088">
    <property type="entry name" value="HPT"/>
    <property type="match status" value="1"/>
</dbReference>
<dbReference type="InterPro" id="IPR037052">
    <property type="entry name" value="CheA-like_P2_sf"/>
</dbReference>
<dbReference type="InterPro" id="IPR035891">
    <property type="entry name" value="CheY-binding_CheA"/>
</dbReference>
<dbReference type="SMART" id="SM00387">
    <property type="entry name" value="HATPase_c"/>
    <property type="match status" value="1"/>
</dbReference>
<dbReference type="InterPro" id="IPR010808">
    <property type="entry name" value="CheA_P2-bd"/>
</dbReference>
<keyword evidence="4" id="KW-0145">Chemotaxis</keyword>
<dbReference type="InterPro" id="IPR003594">
    <property type="entry name" value="HATPase_dom"/>
</dbReference>
<keyword evidence="10" id="KW-0902">Two-component regulatory system</keyword>
<dbReference type="PROSITE" id="PS50109">
    <property type="entry name" value="HIS_KIN"/>
    <property type="match status" value="1"/>
</dbReference>
<keyword evidence="12" id="KW-0175">Coiled coil</keyword>
<evidence type="ECO:0000256" key="7">
    <source>
        <dbReference type="ARBA" id="ARBA00022741"/>
    </source>
</evidence>
<dbReference type="PANTHER" id="PTHR43395:SF1">
    <property type="entry name" value="CHEMOTAXIS PROTEIN CHEA"/>
    <property type="match status" value="1"/>
</dbReference>
<dbReference type="PRINTS" id="PR00344">
    <property type="entry name" value="BCTRLSENSOR"/>
</dbReference>
<dbReference type="Proteomes" id="UP000183410">
    <property type="component" value="Unassembled WGS sequence"/>
</dbReference>
<dbReference type="InterPro" id="IPR005467">
    <property type="entry name" value="His_kinase_dom"/>
</dbReference>
<dbReference type="Gene3D" id="1.10.287.560">
    <property type="entry name" value="Histidine kinase CheA-like, homodimeric domain"/>
    <property type="match status" value="1"/>
</dbReference>
<dbReference type="PROSITE" id="PS50894">
    <property type="entry name" value="HPT"/>
    <property type="match status" value="1"/>
</dbReference>
<dbReference type="Pfam" id="PF01584">
    <property type="entry name" value="CheW"/>
    <property type="match status" value="1"/>
</dbReference>
<evidence type="ECO:0000256" key="6">
    <source>
        <dbReference type="ARBA" id="ARBA00022679"/>
    </source>
</evidence>
<evidence type="ECO:0000259" key="13">
    <source>
        <dbReference type="PROSITE" id="PS50109"/>
    </source>
</evidence>
<dbReference type="GO" id="GO:0000155">
    <property type="term" value="F:phosphorelay sensor kinase activity"/>
    <property type="evidence" value="ECO:0007669"/>
    <property type="project" value="InterPro"/>
</dbReference>
<evidence type="ECO:0000256" key="4">
    <source>
        <dbReference type="ARBA" id="ARBA00022500"/>
    </source>
</evidence>
<keyword evidence="17" id="KW-1185">Reference proteome</keyword>
<feature type="coiled-coil region" evidence="12">
    <location>
        <begin position="266"/>
        <end position="293"/>
    </location>
</feature>
<dbReference type="AlphaFoldDB" id="A0A1I1YBY3"/>
<dbReference type="SUPFAM" id="SSF55874">
    <property type="entry name" value="ATPase domain of HSP90 chaperone/DNA topoisomerase II/histidine kinase"/>
    <property type="match status" value="1"/>
</dbReference>
<evidence type="ECO:0000256" key="2">
    <source>
        <dbReference type="ARBA" id="ARBA00012438"/>
    </source>
</evidence>
<evidence type="ECO:0000256" key="10">
    <source>
        <dbReference type="ARBA" id="ARBA00023012"/>
    </source>
</evidence>
<keyword evidence="7" id="KW-0547">Nucleotide-binding</keyword>
<dbReference type="InterPro" id="IPR036890">
    <property type="entry name" value="HATPase_C_sf"/>
</dbReference>
<reference evidence="17" key="1">
    <citation type="submission" date="2016-10" db="EMBL/GenBank/DDBJ databases">
        <authorList>
            <person name="Varghese N."/>
            <person name="Submissions S."/>
        </authorList>
    </citation>
    <scope>NUCLEOTIDE SEQUENCE [LARGE SCALE GENOMIC DNA]</scope>
    <source>
        <strain evidence="17">CGMCC 1.10223</strain>
    </source>
</reference>
<dbReference type="Pfam" id="PF02895">
    <property type="entry name" value="H-kinase_dim"/>
    <property type="match status" value="1"/>
</dbReference>
<feature type="modified residue" description="Phosphohistidine" evidence="11">
    <location>
        <position position="46"/>
    </location>
</feature>
<dbReference type="FunFam" id="3.30.565.10:FF:000016">
    <property type="entry name" value="Chemotaxis protein CheA, putative"/>
    <property type="match status" value="1"/>
</dbReference>
<evidence type="ECO:0000256" key="1">
    <source>
        <dbReference type="ARBA" id="ARBA00000085"/>
    </source>
</evidence>
<dbReference type="InterPro" id="IPR036097">
    <property type="entry name" value="HisK_dim/P_sf"/>
</dbReference>
<dbReference type="GO" id="GO:0006935">
    <property type="term" value="P:chemotaxis"/>
    <property type="evidence" value="ECO:0007669"/>
    <property type="project" value="UniProtKB-KW"/>
</dbReference>
<dbReference type="RefSeq" id="WP_046230732.1">
    <property type="nucleotide sequence ID" value="NZ_FONN01000001.1"/>
</dbReference>
<evidence type="ECO:0000256" key="3">
    <source>
        <dbReference type="ARBA" id="ARBA00021495"/>
    </source>
</evidence>
<proteinExistence type="predicted"/>
<name>A0A1I1YBY3_9BACL</name>
<dbReference type="CDD" id="cd16916">
    <property type="entry name" value="HATPase_CheA-like"/>
    <property type="match status" value="1"/>
</dbReference>
<keyword evidence="6" id="KW-0808">Transferase</keyword>
<gene>
    <name evidence="16" type="ORF">SAMN04487969_101432</name>
</gene>
<accession>A0A1I1YBY3</accession>
<dbReference type="InterPro" id="IPR037006">
    <property type="entry name" value="CheA-like_homodim_sf"/>
</dbReference>
<keyword evidence="9" id="KW-0067">ATP-binding</keyword>
<evidence type="ECO:0000256" key="11">
    <source>
        <dbReference type="PROSITE-ProRule" id="PRU00110"/>
    </source>
</evidence>
<dbReference type="InterPro" id="IPR004105">
    <property type="entry name" value="CheA-like_dim"/>
</dbReference>
<evidence type="ECO:0000313" key="16">
    <source>
        <dbReference type="EMBL" id="SFE16832.1"/>
    </source>
</evidence>
<dbReference type="Gene3D" id="3.30.70.1110">
    <property type="entry name" value="Histidine kinase CheA-like, P2 response regulator-binding domain"/>
    <property type="match status" value="1"/>
</dbReference>
<evidence type="ECO:0000256" key="5">
    <source>
        <dbReference type="ARBA" id="ARBA00022553"/>
    </source>
</evidence>
<dbReference type="SMART" id="SM00073">
    <property type="entry name" value="HPT"/>
    <property type="match status" value="1"/>
</dbReference>
<evidence type="ECO:0000256" key="8">
    <source>
        <dbReference type="ARBA" id="ARBA00022777"/>
    </source>
</evidence>